<dbReference type="SUPFAM" id="SSF51197">
    <property type="entry name" value="Clavaminate synthase-like"/>
    <property type="match status" value="1"/>
</dbReference>
<dbReference type="InterPro" id="IPR027443">
    <property type="entry name" value="IPNS-like_sf"/>
</dbReference>
<comment type="caution">
    <text evidence="2">The sequence shown here is derived from an EMBL/GenBank/DDBJ whole genome shotgun (WGS) entry which is preliminary data.</text>
</comment>
<accession>A0A7W4VFD9</accession>
<keyword evidence="3" id="KW-1185">Reference proteome</keyword>
<organism evidence="2 3">
    <name type="scientific">Cupriavidus alkaliphilus</name>
    <dbReference type="NCBI Taxonomy" id="942866"/>
    <lineage>
        <taxon>Bacteria</taxon>
        <taxon>Pseudomonadati</taxon>
        <taxon>Pseudomonadota</taxon>
        <taxon>Betaproteobacteria</taxon>
        <taxon>Burkholderiales</taxon>
        <taxon>Burkholderiaceae</taxon>
        <taxon>Cupriavidus</taxon>
    </lineage>
</organism>
<evidence type="ECO:0000313" key="2">
    <source>
        <dbReference type="EMBL" id="MBB3010622.1"/>
    </source>
</evidence>
<proteinExistence type="predicted"/>
<dbReference type="EMBL" id="JACHWF010000009">
    <property type="protein sequence ID" value="MBB3010622.1"/>
    <property type="molecule type" value="Genomic_DNA"/>
</dbReference>
<feature type="domain" description="Aspartyl/asparaginy/proline hydroxylase" evidence="1">
    <location>
        <begin position="77"/>
        <end position="179"/>
    </location>
</feature>
<reference evidence="2 3" key="1">
    <citation type="submission" date="2020-08" db="EMBL/GenBank/DDBJ databases">
        <title>Genomic Encyclopedia of Type Strains, Phase IV (KMG-V): Genome sequencing to study the core and pangenomes of soil and plant-associated prokaryotes.</title>
        <authorList>
            <person name="Whitman W."/>
        </authorList>
    </citation>
    <scope>NUCLEOTIDE SEQUENCE [LARGE SCALE GENOMIC DNA]</scope>
    <source>
        <strain evidence="2 3">SLV-2362</strain>
    </source>
</reference>
<dbReference type="InterPro" id="IPR007803">
    <property type="entry name" value="Asp/Arg/Pro-Hydrxlase"/>
</dbReference>
<protein>
    <recommendedName>
        <fullName evidence="1">Aspartyl/asparaginy/proline hydroxylase domain-containing protein</fullName>
    </recommendedName>
</protein>
<dbReference type="Proteomes" id="UP000578036">
    <property type="component" value="Unassembled WGS sequence"/>
</dbReference>
<dbReference type="Pfam" id="PF05118">
    <property type="entry name" value="Asp_Arg_Hydrox"/>
    <property type="match status" value="1"/>
</dbReference>
<sequence>MRNFVKIAEGVDVVPLLVAVARQPHLWNENTLRTKHPGTAHAEVDDILLRFNEIPEGREKRVINDTECVNYPALAALPQARPLIFGLMAKLEGERLGRCMITRLRPGGRIYPHKDMGAPATYYERFHVVLLSAPGCIFQTGEEQVHMRTGEVYWFDNTQEHQVFNNSAEDRVHLIIDIKTSK</sequence>
<gene>
    <name evidence="2" type="ORF">FHX61_005303</name>
</gene>
<dbReference type="AlphaFoldDB" id="A0A7W4VFD9"/>
<dbReference type="RefSeq" id="WP_183300664.1">
    <property type="nucleotide sequence ID" value="NZ_JACHWF010000009.1"/>
</dbReference>
<evidence type="ECO:0000259" key="1">
    <source>
        <dbReference type="Pfam" id="PF05118"/>
    </source>
</evidence>
<name>A0A7W4VFD9_9BURK</name>
<evidence type="ECO:0000313" key="3">
    <source>
        <dbReference type="Proteomes" id="UP000578036"/>
    </source>
</evidence>
<dbReference type="Gene3D" id="2.60.120.330">
    <property type="entry name" value="B-lactam Antibiotic, Isopenicillin N Synthase, Chain"/>
    <property type="match status" value="1"/>
</dbReference>